<evidence type="ECO:0000313" key="2">
    <source>
        <dbReference type="EMBL" id="RMY42375.1"/>
    </source>
</evidence>
<accession>A0A3M7BRA3</accession>
<gene>
    <name evidence="2" type="ORF">D0864_16114</name>
</gene>
<dbReference type="VEuPathDB" id="FungiDB:BTJ68_13967"/>
<reference evidence="2 3" key="1">
    <citation type="journal article" date="2018" name="BMC Genomics">
        <title>Genomic evidence for intraspecific hybridization in a clonal and extremely halotolerant yeast.</title>
        <authorList>
            <person name="Gostincar C."/>
            <person name="Stajich J.E."/>
            <person name="Zupancic J."/>
            <person name="Zalar P."/>
            <person name="Gunde-Cimerman N."/>
        </authorList>
    </citation>
    <scope>NUCLEOTIDE SEQUENCE [LARGE SCALE GENOMIC DNA]</scope>
    <source>
        <strain evidence="2 3">EXF-10513</strain>
    </source>
</reference>
<dbReference type="EMBL" id="QWIO01003807">
    <property type="protein sequence ID" value="RMY42375.1"/>
    <property type="molecule type" value="Genomic_DNA"/>
</dbReference>
<evidence type="ECO:0000256" key="1">
    <source>
        <dbReference type="SAM" id="MobiDB-lite"/>
    </source>
</evidence>
<organism evidence="2 3">
    <name type="scientific">Hortaea werneckii</name>
    <name type="common">Black yeast</name>
    <name type="synonym">Cladosporium werneckii</name>
    <dbReference type="NCBI Taxonomy" id="91943"/>
    <lineage>
        <taxon>Eukaryota</taxon>
        <taxon>Fungi</taxon>
        <taxon>Dikarya</taxon>
        <taxon>Ascomycota</taxon>
        <taxon>Pezizomycotina</taxon>
        <taxon>Dothideomycetes</taxon>
        <taxon>Dothideomycetidae</taxon>
        <taxon>Mycosphaerellales</taxon>
        <taxon>Teratosphaeriaceae</taxon>
        <taxon>Hortaea</taxon>
    </lineage>
</organism>
<sequence length="337" mass="37872">MRRQTPIAHLLYNYLFPRPTPNDPPSFAAHLARNLVPEVRIEVSTFYGDLNSVEARYPGLNYCYPPHRMRLGRFKHHRRLFDAFDNLGLTYNEIQDFCCWEGTKWARERYEKDEGIYVLDTTGDEIAPFLDRRHRRVEDEQRRKLPRQTQIAVLVEEDARDGPVVLSHNNNNNSLSLHPRHHHYHHDHTVPDAEMSDSDSLASSEDDSDADSDTTLPSPHHHHHHPHHTHRQVISSSSLLRPHDSHLTTIPSQILTAWEQGHQLPPELEQFLKDHASEEAGDNGLSAAGFVDPRRLLSSATAATAAASAAAVAGRVVGRERSSGDVTAAAGRGATAA</sequence>
<feature type="compositionally biased region" description="Low complexity" evidence="1">
    <location>
        <begin position="166"/>
        <end position="177"/>
    </location>
</feature>
<evidence type="ECO:0000313" key="3">
    <source>
        <dbReference type="Proteomes" id="UP000269539"/>
    </source>
</evidence>
<protein>
    <submittedName>
        <fullName evidence="2">Uncharacterized protein</fullName>
    </submittedName>
</protein>
<comment type="caution">
    <text evidence="2">The sequence shown here is derived from an EMBL/GenBank/DDBJ whole genome shotgun (WGS) entry which is preliminary data.</text>
</comment>
<feature type="region of interest" description="Disordered" evidence="1">
    <location>
        <begin position="163"/>
        <end position="237"/>
    </location>
</feature>
<name>A0A3M7BRA3_HORWE</name>
<feature type="compositionally biased region" description="Basic residues" evidence="1">
    <location>
        <begin position="219"/>
        <end position="231"/>
    </location>
</feature>
<dbReference type="AlphaFoldDB" id="A0A3M7BRA3"/>
<proteinExistence type="predicted"/>
<dbReference type="Proteomes" id="UP000269539">
    <property type="component" value="Unassembled WGS sequence"/>
</dbReference>